<dbReference type="PANTHER" id="PTHR43133:SF60">
    <property type="entry name" value="RNA POLYMERASE SIGMA FACTOR SIGV"/>
    <property type="match status" value="1"/>
</dbReference>
<dbReference type="SUPFAM" id="SSF88659">
    <property type="entry name" value="Sigma3 and sigma4 domains of RNA polymerase sigma factors"/>
    <property type="match status" value="1"/>
</dbReference>
<dbReference type="AlphaFoldDB" id="A0A2K4ZCA2"/>
<protein>
    <submittedName>
        <fullName evidence="7">ECF RNA polymerase sigma factor SigW</fullName>
    </submittedName>
</protein>
<comment type="similarity">
    <text evidence="1">Belongs to the sigma-70 factor family. ECF subfamily.</text>
</comment>
<accession>A0A2K4ZCA2</accession>
<sequence>MLFKLSFVRLQNVQDAEDVVQEVFYQYVKNIGSFQDPEHEKAWLLKVTVNACRKVWRSAWRRRRREWNPEDGRTEETGQDGICREAQSTMPGPEETAFRREENRCLMSAVMALPAKYRDVIHLFYYEELSVKEIARITGRVESTVTSQLTRGRELLRKSLKGEYDFD</sequence>
<gene>
    <name evidence="7" type="primary">sigW_2</name>
    <name evidence="7" type="ORF">AMURIS_00803</name>
</gene>
<dbReference type="InterPro" id="IPR013249">
    <property type="entry name" value="RNA_pol_sigma70_r4_t2"/>
</dbReference>
<evidence type="ECO:0000256" key="1">
    <source>
        <dbReference type="ARBA" id="ARBA00010641"/>
    </source>
</evidence>
<name>A0A2K4ZCA2_9FIRM</name>
<evidence type="ECO:0000259" key="5">
    <source>
        <dbReference type="Pfam" id="PF04542"/>
    </source>
</evidence>
<dbReference type="InterPro" id="IPR007627">
    <property type="entry name" value="RNA_pol_sigma70_r2"/>
</dbReference>
<dbReference type="GO" id="GO:0006352">
    <property type="term" value="P:DNA-templated transcription initiation"/>
    <property type="evidence" value="ECO:0007669"/>
    <property type="project" value="InterPro"/>
</dbReference>
<evidence type="ECO:0000256" key="4">
    <source>
        <dbReference type="ARBA" id="ARBA00023163"/>
    </source>
</evidence>
<dbReference type="Gene3D" id="1.10.10.10">
    <property type="entry name" value="Winged helix-like DNA-binding domain superfamily/Winged helix DNA-binding domain"/>
    <property type="match status" value="1"/>
</dbReference>
<keyword evidence="2" id="KW-0805">Transcription regulation</keyword>
<dbReference type="Pfam" id="PF08281">
    <property type="entry name" value="Sigma70_r4_2"/>
    <property type="match status" value="1"/>
</dbReference>
<dbReference type="Pfam" id="PF04542">
    <property type="entry name" value="Sigma70_r2"/>
    <property type="match status" value="1"/>
</dbReference>
<dbReference type="Gene3D" id="1.10.1740.10">
    <property type="match status" value="1"/>
</dbReference>
<organism evidence="7 8">
    <name type="scientific">Acetatifactor muris</name>
    <dbReference type="NCBI Taxonomy" id="879566"/>
    <lineage>
        <taxon>Bacteria</taxon>
        <taxon>Bacillati</taxon>
        <taxon>Bacillota</taxon>
        <taxon>Clostridia</taxon>
        <taxon>Lachnospirales</taxon>
        <taxon>Lachnospiraceae</taxon>
        <taxon>Acetatifactor</taxon>
    </lineage>
</organism>
<keyword evidence="8" id="KW-1185">Reference proteome</keyword>
<feature type="domain" description="RNA polymerase sigma-70 region 2" evidence="5">
    <location>
        <begin position="9"/>
        <end position="62"/>
    </location>
</feature>
<dbReference type="SUPFAM" id="SSF88946">
    <property type="entry name" value="Sigma2 domain of RNA polymerase sigma factors"/>
    <property type="match status" value="1"/>
</dbReference>
<dbReference type="GO" id="GO:0003677">
    <property type="term" value="F:DNA binding"/>
    <property type="evidence" value="ECO:0007669"/>
    <property type="project" value="InterPro"/>
</dbReference>
<proteinExistence type="inferred from homology"/>
<dbReference type="CDD" id="cd06171">
    <property type="entry name" value="Sigma70_r4"/>
    <property type="match status" value="1"/>
</dbReference>
<evidence type="ECO:0000256" key="3">
    <source>
        <dbReference type="ARBA" id="ARBA00023082"/>
    </source>
</evidence>
<reference evidence="7 8" key="1">
    <citation type="submission" date="2018-01" db="EMBL/GenBank/DDBJ databases">
        <authorList>
            <person name="Gaut B.S."/>
            <person name="Morton B.R."/>
            <person name="Clegg M.T."/>
            <person name="Duvall M.R."/>
        </authorList>
    </citation>
    <scope>NUCLEOTIDE SEQUENCE [LARGE SCALE GENOMIC DNA]</scope>
    <source>
        <strain evidence="7">GP69</strain>
    </source>
</reference>
<dbReference type="NCBIfam" id="TIGR02937">
    <property type="entry name" value="sigma70-ECF"/>
    <property type="match status" value="1"/>
</dbReference>
<dbReference type="Proteomes" id="UP000236311">
    <property type="component" value="Unassembled WGS sequence"/>
</dbReference>
<evidence type="ECO:0000259" key="6">
    <source>
        <dbReference type="Pfam" id="PF08281"/>
    </source>
</evidence>
<dbReference type="GO" id="GO:0016987">
    <property type="term" value="F:sigma factor activity"/>
    <property type="evidence" value="ECO:0007669"/>
    <property type="project" value="UniProtKB-KW"/>
</dbReference>
<dbReference type="InterPro" id="IPR039425">
    <property type="entry name" value="RNA_pol_sigma-70-like"/>
</dbReference>
<keyword evidence="3" id="KW-0731">Sigma factor</keyword>
<dbReference type="InterPro" id="IPR013325">
    <property type="entry name" value="RNA_pol_sigma_r2"/>
</dbReference>
<evidence type="ECO:0000256" key="2">
    <source>
        <dbReference type="ARBA" id="ARBA00023015"/>
    </source>
</evidence>
<keyword evidence="4" id="KW-0804">Transcription</keyword>
<dbReference type="InterPro" id="IPR014284">
    <property type="entry name" value="RNA_pol_sigma-70_dom"/>
</dbReference>
<evidence type="ECO:0000313" key="7">
    <source>
        <dbReference type="EMBL" id="SOY28095.1"/>
    </source>
</evidence>
<dbReference type="PANTHER" id="PTHR43133">
    <property type="entry name" value="RNA POLYMERASE ECF-TYPE SIGMA FACTO"/>
    <property type="match status" value="1"/>
</dbReference>
<dbReference type="EMBL" id="OFSM01000003">
    <property type="protein sequence ID" value="SOY28095.1"/>
    <property type="molecule type" value="Genomic_DNA"/>
</dbReference>
<feature type="domain" description="RNA polymerase sigma factor 70 region 4 type 2" evidence="6">
    <location>
        <begin position="104"/>
        <end position="156"/>
    </location>
</feature>
<dbReference type="InterPro" id="IPR013324">
    <property type="entry name" value="RNA_pol_sigma_r3/r4-like"/>
</dbReference>
<evidence type="ECO:0000313" key="8">
    <source>
        <dbReference type="Proteomes" id="UP000236311"/>
    </source>
</evidence>
<dbReference type="InterPro" id="IPR036388">
    <property type="entry name" value="WH-like_DNA-bd_sf"/>
</dbReference>